<name>A0AAV8YE20_9CUCU</name>
<dbReference type="GO" id="GO:0016491">
    <property type="term" value="F:oxidoreductase activity"/>
    <property type="evidence" value="ECO:0007669"/>
    <property type="project" value="TreeGrafter"/>
</dbReference>
<dbReference type="Gene3D" id="3.40.50.720">
    <property type="entry name" value="NAD(P)-binding Rossmann-like Domain"/>
    <property type="match status" value="1"/>
</dbReference>
<keyword evidence="2" id="KW-1185">Reference proteome</keyword>
<reference evidence="1" key="1">
    <citation type="journal article" date="2023" name="Insect Mol. Biol.">
        <title>Genome sequencing provides insights into the evolution of gene families encoding plant cell wall-degrading enzymes in longhorned beetles.</title>
        <authorList>
            <person name="Shin N.R."/>
            <person name="Okamura Y."/>
            <person name="Kirsch R."/>
            <person name="Pauchet Y."/>
        </authorList>
    </citation>
    <scope>NUCLEOTIDE SEQUENCE</scope>
    <source>
        <strain evidence="1">AMC_N1</strain>
    </source>
</reference>
<organism evidence="1 2">
    <name type="scientific">Aromia moschata</name>
    <dbReference type="NCBI Taxonomy" id="1265417"/>
    <lineage>
        <taxon>Eukaryota</taxon>
        <taxon>Metazoa</taxon>
        <taxon>Ecdysozoa</taxon>
        <taxon>Arthropoda</taxon>
        <taxon>Hexapoda</taxon>
        <taxon>Insecta</taxon>
        <taxon>Pterygota</taxon>
        <taxon>Neoptera</taxon>
        <taxon>Endopterygota</taxon>
        <taxon>Coleoptera</taxon>
        <taxon>Polyphaga</taxon>
        <taxon>Cucujiformia</taxon>
        <taxon>Chrysomeloidea</taxon>
        <taxon>Cerambycidae</taxon>
        <taxon>Cerambycinae</taxon>
        <taxon>Callichromatini</taxon>
        <taxon>Aromia</taxon>
    </lineage>
</organism>
<accession>A0AAV8YE20</accession>
<dbReference type="InterPro" id="IPR036291">
    <property type="entry name" value="NAD(P)-bd_dom_sf"/>
</dbReference>
<dbReference type="PANTHER" id="PTHR43313:SF36">
    <property type="entry name" value="D-BETA-HYDROXYBUTYRATE DEHYDROGENASE, MITOCHONDRIAL"/>
    <property type="match status" value="1"/>
</dbReference>
<comment type="caution">
    <text evidence="1">The sequence shown here is derived from an EMBL/GenBank/DDBJ whole genome shotgun (WGS) entry which is preliminary data.</text>
</comment>
<dbReference type="Pfam" id="PF00106">
    <property type="entry name" value="adh_short"/>
    <property type="match status" value="1"/>
</dbReference>
<dbReference type="SUPFAM" id="SSF51735">
    <property type="entry name" value="NAD(P)-binding Rossmann-fold domains"/>
    <property type="match status" value="1"/>
</dbReference>
<dbReference type="InterPro" id="IPR002347">
    <property type="entry name" value="SDR_fam"/>
</dbReference>
<dbReference type="GO" id="GO:0008202">
    <property type="term" value="P:steroid metabolic process"/>
    <property type="evidence" value="ECO:0007669"/>
    <property type="project" value="TreeGrafter"/>
</dbReference>
<evidence type="ECO:0000313" key="1">
    <source>
        <dbReference type="EMBL" id="KAJ8949232.1"/>
    </source>
</evidence>
<dbReference type="PANTHER" id="PTHR43313">
    <property type="entry name" value="SHORT-CHAIN DEHYDROGENASE/REDUCTASE FAMILY 9C"/>
    <property type="match status" value="1"/>
</dbReference>
<protein>
    <submittedName>
        <fullName evidence="1">Uncharacterized protein</fullName>
    </submittedName>
</protein>
<proteinExistence type="predicted"/>
<dbReference type="AlphaFoldDB" id="A0AAV8YE20"/>
<dbReference type="Proteomes" id="UP001162162">
    <property type="component" value="Unassembled WGS sequence"/>
</dbReference>
<evidence type="ECO:0000313" key="2">
    <source>
        <dbReference type="Proteomes" id="UP001162162"/>
    </source>
</evidence>
<sequence>MGTFSKTLLTAFEVINELYTALGAGVLGMIVLLKHGFESHQSIKKAVSVVALTTVSLIFVTRQTEKLKPNKKKVVCITGCDSGLGFSLAQHAADLGFTIVAGFLSLDSKGSKEIRSHYGGNIIQIQLDITSTSSIQAVVQTLEHLLIRNPGYSLHAVINNAGVMVFGEFEWLTERLIQEQVNINLMGTFKFTNALCPLLRQYKVIALKQHYLVLPSMVQQKQH</sequence>
<dbReference type="EMBL" id="JAPWTK010000121">
    <property type="protein sequence ID" value="KAJ8949232.1"/>
    <property type="molecule type" value="Genomic_DNA"/>
</dbReference>
<gene>
    <name evidence="1" type="ORF">NQ318_022744</name>
</gene>